<keyword evidence="9" id="KW-0493">Microtubule</keyword>
<evidence type="ECO:0000256" key="16">
    <source>
        <dbReference type="ARBA" id="ARBA00030569"/>
    </source>
</evidence>
<sequence>MNNPYEEEQEVIMSRILGTVEKLNESMLELNRSIEQVNSYNSETAVIVELWTSYMRNVQWNLQSQKALHPPV</sequence>
<comment type="caution">
    <text evidence="17">The sequence shown here is derived from an EMBL/GenBank/DDBJ whole genome shotgun (WGS) entry which is preliminary data.</text>
</comment>
<evidence type="ECO:0000256" key="6">
    <source>
        <dbReference type="ARBA" id="ARBA00022454"/>
    </source>
</evidence>
<keyword evidence="15" id="KW-0137">Centromere</keyword>
<keyword evidence="13" id="KW-0539">Nucleus</keyword>
<dbReference type="PANTHER" id="PTHR28222">
    <property type="entry name" value="DASH COMPLEX SUBUNIT DAD4"/>
    <property type="match status" value="1"/>
</dbReference>
<dbReference type="GO" id="GO:0005874">
    <property type="term" value="C:microtubule"/>
    <property type="evidence" value="ECO:0007669"/>
    <property type="project" value="UniProtKB-KW"/>
</dbReference>
<reference evidence="17 18" key="1">
    <citation type="submission" date="2021-12" db="EMBL/GenBank/DDBJ databases">
        <title>High titer production of polyol ester of fatty acids by Rhodotorula paludigena BS15 towards product separation-free biomass refinery.</title>
        <authorList>
            <person name="Mano J."/>
            <person name="Ono H."/>
            <person name="Tanaka T."/>
            <person name="Naito K."/>
            <person name="Sushida H."/>
            <person name="Ike M."/>
            <person name="Tokuyasu K."/>
            <person name="Kitaoka M."/>
        </authorList>
    </citation>
    <scope>NUCLEOTIDE SEQUENCE [LARGE SCALE GENOMIC DNA]</scope>
    <source>
        <strain evidence="17 18">BS15</strain>
    </source>
</reference>
<keyword evidence="7" id="KW-0963">Cytoplasm</keyword>
<dbReference type="GO" id="GO:0051301">
    <property type="term" value="P:cell division"/>
    <property type="evidence" value="ECO:0007669"/>
    <property type="project" value="UniProtKB-KW"/>
</dbReference>
<evidence type="ECO:0000313" key="17">
    <source>
        <dbReference type="EMBL" id="GJN90521.1"/>
    </source>
</evidence>
<dbReference type="InterPro" id="IPR013959">
    <property type="entry name" value="DASH_Dad4"/>
</dbReference>
<evidence type="ECO:0000256" key="2">
    <source>
        <dbReference type="ARBA" id="ARBA00004186"/>
    </source>
</evidence>
<evidence type="ECO:0000256" key="14">
    <source>
        <dbReference type="ARBA" id="ARBA00023306"/>
    </source>
</evidence>
<dbReference type="Proteomes" id="UP001342314">
    <property type="component" value="Unassembled WGS sequence"/>
</dbReference>
<keyword evidence="14" id="KW-0131">Cell cycle</keyword>
<evidence type="ECO:0000256" key="15">
    <source>
        <dbReference type="ARBA" id="ARBA00023328"/>
    </source>
</evidence>
<protein>
    <recommendedName>
        <fullName evidence="5">DASH complex subunit DAD4</fullName>
    </recommendedName>
    <alternativeName>
        <fullName evidence="16">Outer kinetochore protein DAD4</fullName>
    </alternativeName>
</protein>
<name>A0AAV5GLY2_9BASI</name>
<keyword evidence="12" id="KW-0206">Cytoskeleton</keyword>
<evidence type="ECO:0000256" key="10">
    <source>
        <dbReference type="ARBA" id="ARBA00022776"/>
    </source>
</evidence>
<accession>A0AAV5GLY2</accession>
<evidence type="ECO:0000256" key="11">
    <source>
        <dbReference type="ARBA" id="ARBA00022838"/>
    </source>
</evidence>
<evidence type="ECO:0000256" key="8">
    <source>
        <dbReference type="ARBA" id="ARBA00022618"/>
    </source>
</evidence>
<evidence type="ECO:0000256" key="3">
    <source>
        <dbReference type="ARBA" id="ARBA00004629"/>
    </source>
</evidence>
<keyword evidence="8" id="KW-0132">Cell division</keyword>
<gene>
    <name evidence="17" type="ORF">Rhopal_003532-T1</name>
</gene>
<dbReference type="Pfam" id="PF08650">
    <property type="entry name" value="DASH_Dad4"/>
    <property type="match status" value="1"/>
</dbReference>
<keyword evidence="18" id="KW-1185">Reference proteome</keyword>
<dbReference type="EMBL" id="BQKY01000007">
    <property type="protein sequence ID" value="GJN90521.1"/>
    <property type="molecule type" value="Genomic_DNA"/>
</dbReference>
<keyword evidence="10" id="KW-0498">Mitosis</keyword>
<evidence type="ECO:0000256" key="9">
    <source>
        <dbReference type="ARBA" id="ARBA00022701"/>
    </source>
</evidence>
<evidence type="ECO:0000256" key="12">
    <source>
        <dbReference type="ARBA" id="ARBA00023212"/>
    </source>
</evidence>
<evidence type="ECO:0000256" key="1">
    <source>
        <dbReference type="ARBA" id="ARBA00004123"/>
    </source>
</evidence>
<evidence type="ECO:0000313" key="18">
    <source>
        <dbReference type="Proteomes" id="UP001342314"/>
    </source>
</evidence>
<dbReference type="GO" id="GO:0042729">
    <property type="term" value="C:DASH complex"/>
    <property type="evidence" value="ECO:0007669"/>
    <property type="project" value="InterPro"/>
</dbReference>
<keyword evidence="6" id="KW-0158">Chromosome</keyword>
<evidence type="ECO:0000256" key="7">
    <source>
        <dbReference type="ARBA" id="ARBA00022490"/>
    </source>
</evidence>
<organism evidence="17 18">
    <name type="scientific">Rhodotorula paludigena</name>
    <dbReference type="NCBI Taxonomy" id="86838"/>
    <lineage>
        <taxon>Eukaryota</taxon>
        <taxon>Fungi</taxon>
        <taxon>Dikarya</taxon>
        <taxon>Basidiomycota</taxon>
        <taxon>Pucciniomycotina</taxon>
        <taxon>Microbotryomycetes</taxon>
        <taxon>Sporidiobolales</taxon>
        <taxon>Sporidiobolaceae</taxon>
        <taxon>Rhodotorula</taxon>
    </lineage>
</organism>
<dbReference type="GO" id="GO:0072686">
    <property type="term" value="C:mitotic spindle"/>
    <property type="evidence" value="ECO:0007669"/>
    <property type="project" value="InterPro"/>
</dbReference>
<comment type="subcellular location">
    <subcellularLocation>
        <location evidence="3">Chromosome</location>
        <location evidence="3">Centromere</location>
        <location evidence="3">Kinetochore</location>
    </subcellularLocation>
    <subcellularLocation>
        <location evidence="2">Cytoplasm</location>
        <location evidence="2">Cytoskeleton</location>
        <location evidence="2">Spindle</location>
    </subcellularLocation>
    <subcellularLocation>
        <location evidence="1">Nucleus</location>
    </subcellularLocation>
</comment>
<evidence type="ECO:0000256" key="13">
    <source>
        <dbReference type="ARBA" id="ARBA00023242"/>
    </source>
</evidence>
<evidence type="ECO:0000256" key="4">
    <source>
        <dbReference type="ARBA" id="ARBA00009754"/>
    </source>
</evidence>
<dbReference type="PANTHER" id="PTHR28222:SF1">
    <property type="entry name" value="DASH COMPLEX SUBUNIT DAD4"/>
    <property type="match status" value="1"/>
</dbReference>
<dbReference type="AlphaFoldDB" id="A0AAV5GLY2"/>
<dbReference type="GO" id="GO:0008608">
    <property type="term" value="P:attachment of spindle microtubules to kinetochore"/>
    <property type="evidence" value="ECO:0007669"/>
    <property type="project" value="InterPro"/>
</dbReference>
<comment type="similarity">
    <text evidence="4">Belongs to the DASH complex DAD4 family.</text>
</comment>
<proteinExistence type="inferred from homology"/>
<evidence type="ECO:0000256" key="5">
    <source>
        <dbReference type="ARBA" id="ARBA00020259"/>
    </source>
</evidence>
<keyword evidence="11" id="KW-0995">Kinetochore</keyword>